<evidence type="ECO:0000313" key="3">
    <source>
        <dbReference type="Proteomes" id="UP000291301"/>
    </source>
</evidence>
<dbReference type="OrthoDB" id="259382at2"/>
<name>A0A4R0P2D2_9HYPH</name>
<gene>
    <name evidence="2" type="ORF">E0D97_17645</name>
</gene>
<keyword evidence="2" id="KW-0808">Transferase</keyword>
<dbReference type="InterPro" id="IPR002654">
    <property type="entry name" value="Glyco_trans_25"/>
</dbReference>
<sequence length="241" mass="27348">MNIRALVIHLERARDRRAQVDRILAEAPVPGEVLDAMDARTIPAEHLGGYTRQLHKPRYPFECSKAEIACFLSHRKAWQAIVDKGLDAGLIIEDDVEFAPGFKEIYEHALSVVQPGDFVRFAKDNRERVRRPLLQDTACHVFVPKTVGLGMLAQLVTREAARKLLAATEVFDRPVDTLLQMTWITGVRMLTVHPSPVRDVSETLGGTTVQHGRGKPAKLRREIVRPLYRIAINRRSRRERP</sequence>
<keyword evidence="3" id="KW-1185">Reference proteome</keyword>
<feature type="domain" description="Glycosyl transferase family 25" evidence="1">
    <location>
        <begin position="5"/>
        <end position="178"/>
    </location>
</feature>
<protein>
    <submittedName>
        <fullName evidence="2">Glycosyltransferase family 25 protein</fullName>
    </submittedName>
</protein>
<comment type="caution">
    <text evidence="2">The sequence shown here is derived from an EMBL/GenBank/DDBJ whole genome shotgun (WGS) entry which is preliminary data.</text>
</comment>
<organism evidence="2 3">
    <name type="scientific">Oricola cellulosilytica</name>
    <dbReference type="NCBI Taxonomy" id="1429082"/>
    <lineage>
        <taxon>Bacteria</taxon>
        <taxon>Pseudomonadati</taxon>
        <taxon>Pseudomonadota</taxon>
        <taxon>Alphaproteobacteria</taxon>
        <taxon>Hyphomicrobiales</taxon>
        <taxon>Ahrensiaceae</taxon>
        <taxon>Oricola</taxon>
    </lineage>
</organism>
<dbReference type="AlphaFoldDB" id="A0A4R0P2D2"/>
<dbReference type="Proteomes" id="UP000291301">
    <property type="component" value="Unassembled WGS sequence"/>
</dbReference>
<proteinExistence type="predicted"/>
<dbReference type="Pfam" id="PF01755">
    <property type="entry name" value="Glyco_transf_25"/>
    <property type="match status" value="1"/>
</dbReference>
<dbReference type="CDD" id="cd06532">
    <property type="entry name" value="Glyco_transf_25"/>
    <property type="match status" value="1"/>
</dbReference>
<dbReference type="GO" id="GO:0016740">
    <property type="term" value="F:transferase activity"/>
    <property type="evidence" value="ECO:0007669"/>
    <property type="project" value="UniProtKB-KW"/>
</dbReference>
<dbReference type="RefSeq" id="WP_131571775.1">
    <property type="nucleotide sequence ID" value="NZ_JAINFK010000010.1"/>
</dbReference>
<accession>A0A4R0P2D2</accession>
<evidence type="ECO:0000313" key="2">
    <source>
        <dbReference type="EMBL" id="TCD10975.1"/>
    </source>
</evidence>
<reference evidence="2 3" key="1">
    <citation type="journal article" date="2015" name="Antonie Van Leeuwenhoek">
        <title>Oricola cellulosilytica gen. nov., sp. nov., a cellulose-degrading bacterium of the family Phyllobacteriaceae isolated from surface seashore water, and emended descriptions of Mesorhizobium loti and Phyllobacterium myrsinacearum.</title>
        <authorList>
            <person name="Hameed A."/>
            <person name="Shahina M."/>
            <person name="Lai W.A."/>
            <person name="Lin S.Y."/>
            <person name="Young L.S."/>
            <person name="Liu Y.C."/>
            <person name="Hsu Y.H."/>
            <person name="Young C.C."/>
        </authorList>
    </citation>
    <scope>NUCLEOTIDE SEQUENCE [LARGE SCALE GENOMIC DNA]</scope>
    <source>
        <strain evidence="2 3">KCTC 52183</strain>
    </source>
</reference>
<evidence type="ECO:0000259" key="1">
    <source>
        <dbReference type="Pfam" id="PF01755"/>
    </source>
</evidence>
<dbReference type="EMBL" id="SJST01000011">
    <property type="protein sequence ID" value="TCD10975.1"/>
    <property type="molecule type" value="Genomic_DNA"/>
</dbReference>